<evidence type="ECO:0000256" key="1">
    <source>
        <dbReference type="SAM" id="MobiDB-lite"/>
    </source>
</evidence>
<proteinExistence type="predicted"/>
<reference evidence="2 3" key="1">
    <citation type="submission" date="2019-03" db="EMBL/GenBank/DDBJ databases">
        <title>Single cell metagenomics reveals metabolic interactions within the superorganism composed of flagellate Streblomastix strix and complex community of Bacteroidetes bacteria on its surface.</title>
        <authorList>
            <person name="Treitli S.C."/>
            <person name="Kolisko M."/>
            <person name="Husnik F."/>
            <person name="Keeling P."/>
            <person name="Hampl V."/>
        </authorList>
    </citation>
    <scope>NUCLEOTIDE SEQUENCE [LARGE SCALE GENOMIC DNA]</scope>
    <source>
        <strain evidence="2">ST1C</strain>
    </source>
</reference>
<dbReference type="AlphaFoldDB" id="A0A5J4RT66"/>
<name>A0A5J4RT66_9EUKA</name>
<organism evidence="2 3">
    <name type="scientific">Streblomastix strix</name>
    <dbReference type="NCBI Taxonomy" id="222440"/>
    <lineage>
        <taxon>Eukaryota</taxon>
        <taxon>Metamonada</taxon>
        <taxon>Preaxostyla</taxon>
        <taxon>Oxymonadida</taxon>
        <taxon>Streblomastigidae</taxon>
        <taxon>Streblomastix</taxon>
    </lineage>
</organism>
<feature type="compositionally biased region" description="Basic and acidic residues" evidence="1">
    <location>
        <begin position="1"/>
        <end position="32"/>
    </location>
</feature>
<evidence type="ECO:0000313" key="2">
    <source>
        <dbReference type="EMBL" id="KAA6336758.1"/>
    </source>
</evidence>
<comment type="caution">
    <text evidence="2">The sequence shown here is derived from an EMBL/GenBank/DDBJ whole genome shotgun (WGS) entry which is preliminary data.</text>
</comment>
<feature type="region of interest" description="Disordered" evidence="1">
    <location>
        <begin position="1"/>
        <end position="56"/>
    </location>
</feature>
<sequence>MIERKSVADQTEKQEKEKEKEKKRNKEKKQLKLEQQSQQQHLILDPETNKELSSVRSKANQQNFNTIYHMQHLVCLIDCLPEIFV</sequence>
<accession>A0A5J4RT66</accession>
<dbReference type="Proteomes" id="UP000324800">
    <property type="component" value="Unassembled WGS sequence"/>
</dbReference>
<evidence type="ECO:0000313" key="3">
    <source>
        <dbReference type="Proteomes" id="UP000324800"/>
    </source>
</evidence>
<feature type="non-terminal residue" evidence="2">
    <location>
        <position position="85"/>
    </location>
</feature>
<protein>
    <submittedName>
        <fullName evidence="2">Uncharacterized protein</fullName>
    </submittedName>
</protein>
<dbReference type="EMBL" id="SNRW01041546">
    <property type="protein sequence ID" value="KAA6336758.1"/>
    <property type="molecule type" value="Genomic_DNA"/>
</dbReference>
<gene>
    <name evidence="2" type="ORF">EZS28_052847</name>
</gene>